<dbReference type="InterPro" id="IPR015943">
    <property type="entry name" value="WD40/YVTN_repeat-like_dom_sf"/>
</dbReference>
<dbReference type="GO" id="GO:0031087">
    <property type="term" value="P:deadenylation-independent decapping of nuclear-transcribed mRNA"/>
    <property type="evidence" value="ECO:0007669"/>
    <property type="project" value="InterPro"/>
</dbReference>
<dbReference type="SUPFAM" id="SSF50978">
    <property type="entry name" value="WD40 repeat-like"/>
    <property type="match status" value="1"/>
</dbReference>
<evidence type="ECO:0000256" key="6">
    <source>
        <dbReference type="SAM" id="Coils"/>
    </source>
</evidence>
<feature type="compositionally biased region" description="Low complexity" evidence="7">
    <location>
        <begin position="703"/>
        <end position="716"/>
    </location>
</feature>
<evidence type="ECO:0000256" key="4">
    <source>
        <dbReference type="ARBA" id="ARBA00022574"/>
    </source>
</evidence>
<dbReference type="InterPro" id="IPR001015">
    <property type="entry name" value="Ferrochelatase"/>
</dbReference>
<dbReference type="PANTHER" id="PTHR15598">
    <property type="entry name" value="ENHANCER OF MRNA-DECAPPING PROTEIN 4"/>
    <property type="match status" value="1"/>
</dbReference>
<evidence type="ECO:0008006" key="10">
    <source>
        <dbReference type="Google" id="ProtNLM"/>
    </source>
</evidence>
<accession>K1VN04</accession>
<feature type="compositionally biased region" description="Polar residues" evidence="7">
    <location>
        <begin position="184"/>
        <end position="209"/>
    </location>
</feature>
<dbReference type="InterPro" id="IPR045152">
    <property type="entry name" value="EDC4-like"/>
</dbReference>
<evidence type="ECO:0000256" key="2">
    <source>
        <dbReference type="ARBA" id="ARBA00009639"/>
    </source>
</evidence>
<evidence type="ECO:0000256" key="1">
    <source>
        <dbReference type="ARBA" id="ARBA00004201"/>
    </source>
</evidence>
<dbReference type="InterPro" id="IPR036322">
    <property type="entry name" value="WD40_repeat_dom_sf"/>
</dbReference>
<dbReference type="eggNOG" id="KOG1321">
    <property type="taxonomic scope" value="Eukaryota"/>
</dbReference>
<evidence type="ECO:0000313" key="9">
    <source>
        <dbReference type="Proteomes" id="UP000006757"/>
    </source>
</evidence>
<comment type="subcellular location">
    <subcellularLocation>
        <location evidence="1">Cytoplasm</location>
        <location evidence="1">P-body</location>
    </subcellularLocation>
</comment>
<protein>
    <recommendedName>
        <fullName evidence="10">Enhancer of mRNA-decapping protein 4 WD40 repeat region domain-containing protein</fullName>
    </recommendedName>
</protein>
<evidence type="ECO:0000256" key="5">
    <source>
        <dbReference type="ARBA" id="ARBA00022737"/>
    </source>
</evidence>
<sequence>MENNPLLAMLKNAANGPPVQTPVNKAVSPPPSIQAVSIDDLFKSISGGMPPPSNVQSPPAAPPATLAGSGPTHQAKLLGVLGGSTPDGASRPISGGPTPSTDENQRRAPPTNVAPLGEPVITHPAPAPGNERRTSSSFAQPTQPTPPVQSPPVQSPPQQAPKSMFDFVSPFDVFEPARSRPASGINTQSQTPVSARSSSGSGIQRTVTSPPGPVPLSLQRHISPPGPTPPQLRGPIPTQVPRKTSQASAAGAQDTPPSAIPQGSHLTNVRSNSPAGKALNEVGRKTSSPMIPTKSRQEDISLPWLSSKLVKGEEGDGPKALTADPINIDLSKPNLDSLVNAPGTVQVTPTTIMKAERAGFNNRRAVGQTPGWLAYTVTRGRIRIIDRKSGARKLIQLRDTGSIVDIAVHPTGLAAVASDGSVSVFRVPARFERNDPDCPLLFYLPSISEDEVPAEKSLGSINQVEWVRRDSATEHNWLAIGGTSGAVIIKPSEWSDDDGEADPRSVLSASTVLKTNGVIVQFCLNATHQALGLLSSSGYFVLYSVVNLNRVWHRQLPTAAPQLPVSSVSFAEANILVGRGMNSHFDLVQITVELAVLTTISFTAPPPNSSAYNFASVQYDSDRQTLFIAPFARGSMYAFHYALKTRPPIRGVSESAVAPFDSMAEFPLEPVLTFVVGGTDDVEFLFSTPNGINQATIERPSLAPATAPAAPAAQPAKNEKKGKKQQQKEQREQQQQQREQQKEQHRDQRQPSTSPEPESAAPSVISQPIQQNTRSTNGPANEGASGSAGGLSNDDLTRALKKSEDKLANMFRQAIQKEMGQFASRLEQNQDIATSVQNAVNTHFKQLPSIVQNEIKRALPQAVQGEVRAAVGEHAPAAIHQSLQNVGQHIERAIAPIIPRSVAAAVQPAVDRAVSEAIGQSLIPALDNATTHVYEQLASDLKTELIQIRKDLASEQSEALTATNTMIRDMGVVIADLQKQVASLMTQVRSSQAQPMAAAPSVGSSIKSPPSGALGPAPTHIPSHIPQHNAQQLEDAFLNALHQQTVPATINLVRERAPQTDALFPAPPAKSPLSQAVLLTLCHRLAVALGEINPHDPIFQTVATWERLVVALIDPRDPAIQGYFKRVAGVVGPTLNGVVSRLQQMGQDPLIQAHIGVIRSAADLLERKAQHSKAWQGPQTAKAIEGLAKQGQKNVLLVPVAFTSDHIETLYELDIEVKEDADKLGVRLERAESLNGSPIFIRALADIVSKHLKDYDSGKIAPASSQLPSCKSVIV</sequence>
<reference evidence="8 9" key="1">
    <citation type="journal article" date="2012" name="Eukaryot. Cell">
        <title>Genome sequence of the Trichosporon asahii environmental strain CBS 8904.</title>
        <authorList>
            <person name="Yang R.Y."/>
            <person name="Li H.T."/>
            <person name="Zhu H."/>
            <person name="Zhou G.P."/>
            <person name="Wang M."/>
            <person name="Wang L."/>
        </authorList>
    </citation>
    <scope>NUCLEOTIDE SEQUENCE [LARGE SCALE GENOMIC DNA]</scope>
    <source>
        <strain evidence="8 9">CBS 8904</strain>
    </source>
</reference>
<keyword evidence="4" id="KW-0853">WD repeat</keyword>
<organism evidence="8 9">
    <name type="scientific">Trichosporon asahii var. asahii (strain CBS 8904)</name>
    <name type="common">Yeast</name>
    <dbReference type="NCBI Taxonomy" id="1220162"/>
    <lineage>
        <taxon>Eukaryota</taxon>
        <taxon>Fungi</taxon>
        <taxon>Dikarya</taxon>
        <taxon>Basidiomycota</taxon>
        <taxon>Agaricomycotina</taxon>
        <taxon>Tremellomycetes</taxon>
        <taxon>Trichosporonales</taxon>
        <taxon>Trichosporonaceae</taxon>
        <taxon>Trichosporon</taxon>
    </lineage>
</organism>
<feature type="compositionally biased region" description="Polar residues" evidence="7">
    <location>
        <begin position="264"/>
        <end position="274"/>
    </location>
</feature>
<keyword evidence="5" id="KW-0677">Repeat</keyword>
<keyword evidence="3" id="KW-0963">Cytoplasm</keyword>
<dbReference type="InParanoid" id="K1VN04"/>
<dbReference type="GO" id="GO:0004325">
    <property type="term" value="F:ferrochelatase activity"/>
    <property type="evidence" value="ECO:0007669"/>
    <property type="project" value="InterPro"/>
</dbReference>
<feature type="region of interest" description="Disordered" evidence="7">
    <location>
        <begin position="703"/>
        <end position="795"/>
    </location>
</feature>
<dbReference type="GO" id="GO:0000932">
    <property type="term" value="C:P-body"/>
    <property type="evidence" value="ECO:0007669"/>
    <property type="project" value="UniProtKB-SubCell"/>
</dbReference>
<dbReference type="SUPFAM" id="SSF53800">
    <property type="entry name" value="Chelatase"/>
    <property type="match status" value="1"/>
</dbReference>
<proteinExistence type="inferred from homology"/>
<dbReference type="OrthoDB" id="21128at2759"/>
<dbReference type="Proteomes" id="UP000006757">
    <property type="component" value="Unassembled WGS sequence"/>
</dbReference>
<dbReference type="Gene3D" id="3.40.50.1400">
    <property type="match status" value="2"/>
</dbReference>
<keyword evidence="9" id="KW-1185">Reference proteome</keyword>
<dbReference type="Gene3D" id="2.130.10.10">
    <property type="entry name" value="YVTN repeat-like/Quinoprotein amine dehydrogenase"/>
    <property type="match status" value="1"/>
</dbReference>
<evidence type="ECO:0000313" key="8">
    <source>
        <dbReference type="EMBL" id="EKD00797.1"/>
    </source>
</evidence>
<dbReference type="GO" id="GO:0006783">
    <property type="term" value="P:heme biosynthetic process"/>
    <property type="evidence" value="ECO:0007669"/>
    <property type="project" value="InterPro"/>
</dbReference>
<name>K1VN04_TRIAC</name>
<feature type="region of interest" description="Disordered" evidence="7">
    <location>
        <begin position="1"/>
        <end position="296"/>
    </location>
</feature>
<feature type="compositionally biased region" description="Basic and acidic residues" evidence="7">
    <location>
        <begin position="739"/>
        <end position="749"/>
    </location>
</feature>
<dbReference type="Pfam" id="PF00762">
    <property type="entry name" value="Ferrochelatase"/>
    <property type="match status" value="1"/>
</dbReference>
<comment type="similarity">
    <text evidence="2">Belongs to the WD repeat EDC4 family.</text>
</comment>
<dbReference type="STRING" id="1220162.K1VN04"/>
<feature type="compositionally biased region" description="Polar residues" evidence="7">
    <location>
        <begin position="764"/>
        <end position="779"/>
    </location>
</feature>
<dbReference type="HOGENOM" id="CLU_274084_0_0_1"/>
<dbReference type="EMBL" id="AMBO01000334">
    <property type="protein sequence ID" value="EKD00797.1"/>
    <property type="molecule type" value="Genomic_DNA"/>
</dbReference>
<feature type="region of interest" description="Disordered" evidence="7">
    <location>
        <begin position="995"/>
        <end position="1025"/>
    </location>
</feature>
<feature type="coiled-coil region" evidence="6">
    <location>
        <begin position="938"/>
        <end position="994"/>
    </location>
</feature>
<comment type="caution">
    <text evidence="8">The sequence shown here is derived from an EMBL/GenBank/DDBJ whole genome shotgun (WGS) entry which is preliminary data.</text>
</comment>
<keyword evidence="6" id="KW-0175">Coiled coil</keyword>
<evidence type="ECO:0000256" key="7">
    <source>
        <dbReference type="SAM" id="MobiDB-lite"/>
    </source>
</evidence>
<dbReference type="PANTHER" id="PTHR15598:SF5">
    <property type="entry name" value="ENHANCER OF MRNA-DECAPPING PROTEIN 4"/>
    <property type="match status" value="1"/>
</dbReference>
<dbReference type="OMA" id="VWELPEV"/>
<feature type="compositionally biased region" description="Low complexity" evidence="7">
    <location>
        <begin position="750"/>
        <end position="763"/>
    </location>
</feature>
<feature type="compositionally biased region" description="Pro residues" evidence="7">
    <location>
        <begin position="143"/>
        <end position="159"/>
    </location>
</feature>
<dbReference type="AlphaFoldDB" id="K1VN04"/>
<evidence type="ECO:0000256" key="3">
    <source>
        <dbReference type="ARBA" id="ARBA00022490"/>
    </source>
</evidence>
<gene>
    <name evidence="8" type="ORF">A1Q2_04989</name>
</gene>